<feature type="transmembrane region" description="Helical" evidence="1">
    <location>
        <begin position="56"/>
        <end position="78"/>
    </location>
</feature>
<dbReference type="AlphaFoldDB" id="A0A5J6MEC0"/>
<evidence type="ECO:0000313" key="3">
    <source>
        <dbReference type="Proteomes" id="UP000326202"/>
    </source>
</evidence>
<feature type="transmembrane region" description="Helical" evidence="1">
    <location>
        <begin position="174"/>
        <end position="194"/>
    </location>
</feature>
<sequence>MATLYTLKPRFQALLRPMVGRMAAGGITANQVTLAACLGSILVGLLLIVWGPGHPVLFLLIPVWLLLRMALNAVDGMLAREFGQKSQLGAYLNEITDVVSDALLYAPFALVAPFGALEVGLVILLAAVSEMAGLQGLTLGASRRYDGPFGKSDRALAFGALGLWIGVGGPRPDWLHWVMPLMALALAVTIVNRVRAGLAEARGKTPA</sequence>
<gene>
    <name evidence="2" type="ORF">FRZ44_10900</name>
</gene>
<dbReference type="GO" id="GO:0008654">
    <property type="term" value="P:phospholipid biosynthetic process"/>
    <property type="evidence" value="ECO:0007669"/>
    <property type="project" value="InterPro"/>
</dbReference>
<proteinExistence type="predicted"/>
<keyword evidence="1" id="KW-0812">Transmembrane</keyword>
<dbReference type="InterPro" id="IPR043130">
    <property type="entry name" value="CDP-OH_PTrfase_TM_dom"/>
</dbReference>
<dbReference type="RefSeq" id="WP_225308556.1">
    <property type="nucleotide sequence ID" value="NZ_CP042906.1"/>
</dbReference>
<keyword evidence="2" id="KW-0808">Transferase</keyword>
<feature type="transmembrane region" description="Helical" evidence="1">
    <location>
        <begin position="21"/>
        <end position="50"/>
    </location>
</feature>
<keyword evidence="1" id="KW-0472">Membrane</keyword>
<dbReference type="GO" id="GO:0016780">
    <property type="term" value="F:phosphotransferase activity, for other substituted phosphate groups"/>
    <property type="evidence" value="ECO:0007669"/>
    <property type="project" value="InterPro"/>
</dbReference>
<dbReference type="KEGG" id="htq:FRZ44_10900"/>
<feature type="transmembrane region" description="Helical" evidence="1">
    <location>
        <begin position="102"/>
        <end position="128"/>
    </location>
</feature>
<name>A0A5J6MEC0_9PROT</name>
<organism evidence="2 3">
    <name type="scientific">Hypericibacter terrae</name>
    <dbReference type="NCBI Taxonomy" id="2602015"/>
    <lineage>
        <taxon>Bacteria</taxon>
        <taxon>Pseudomonadati</taxon>
        <taxon>Pseudomonadota</taxon>
        <taxon>Alphaproteobacteria</taxon>
        <taxon>Rhodospirillales</taxon>
        <taxon>Dongiaceae</taxon>
        <taxon>Hypericibacter</taxon>
    </lineage>
</organism>
<dbReference type="GO" id="GO:0016020">
    <property type="term" value="C:membrane"/>
    <property type="evidence" value="ECO:0007669"/>
    <property type="project" value="InterPro"/>
</dbReference>
<keyword evidence="3" id="KW-1185">Reference proteome</keyword>
<protein>
    <submittedName>
        <fullName evidence="2">CDP-alcohol phosphatidyltransferase</fullName>
    </submittedName>
</protein>
<dbReference type="EMBL" id="CP042906">
    <property type="protein sequence ID" value="QEX15803.1"/>
    <property type="molecule type" value="Genomic_DNA"/>
</dbReference>
<dbReference type="Proteomes" id="UP000326202">
    <property type="component" value="Chromosome"/>
</dbReference>
<dbReference type="Gene3D" id="1.20.120.1760">
    <property type="match status" value="1"/>
</dbReference>
<dbReference type="InterPro" id="IPR000462">
    <property type="entry name" value="CDP-OH_P_trans"/>
</dbReference>
<dbReference type="Pfam" id="PF01066">
    <property type="entry name" value="CDP-OH_P_transf"/>
    <property type="match status" value="1"/>
</dbReference>
<evidence type="ECO:0000256" key="1">
    <source>
        <dbReference type="SAM" id="Phobius"/>
    </source>
</evidence>
<keyword evidence="1" id="KW-1133">Transmembrane helix</keyword>
<reference evidence="2 3" key="1">
    <citation type="submission" date="2019-08" db="EMBL/GenBank/DDBJ databases">
        <title>Hyperibacter terrae gen. nov., sp. nov. and Hyperibacter viscosus sp. nov., two new members in the family Rhodospirillaceae isolated from the rhizosphere of Hypericum perforatum.</title>
        <authorList>
            <person name="Noviana Z."/>
        </authorList>
    </citation>
    <scope>NUCLEOTIDE SEQUENCE [LARGE SCALE GENOMIC DNA]</scope>
    <source>
        <strain evidence="2 3">R5913</strain>
    </source>
</reference>
<accession>A0A5J6MEC0</accession>
<evidence type="ECO:0000313" key="2">
    <source>
        <dbReference type="EMBL" id="QEX15803.1"/>
    </source>
</evidence>